<comment type="caution">
    <text evidence="1">The sequence shown here is derived from an EMBL/GenBank/DDBJ whole genome shotgun (WGS) entry which is preliminary data.</text>
</comment>
<accession>A0A820GFU7</accession>
<dbReference type="Proteomes" id="UP000663868">
    <property type="component" value="Unassembled WGS sequence"/>
</dbReference>
<organism evidence="1 2">
    <name type="scientific">Adineta steineri</name>
    <dbReference type="NCBI Taxonomy" id="433720"/>
    <lineage>
        <taxon>Eukaryota</taxon>
        <taxon>Metazoa</taxon>
        <taxon>Spiralia</taxon>
        <taxon>Gnathifera</taxon>
        <taxon>Rotifera</taxon>
        <taxon>Eurotatoria</taxon>
        <taxon>Bdelloidea</taxon>
        <taxon>Adinetida</taxon>
        <taxon>Adinetidae</taxon>
        <taxon>Adineta</taxon>
    </lineage>
</organism>
<sequence length="183" mass="21924">RIQERMTNFQYGYFDIANRPPPVQIKHLQHERIVATAAQKHCLFKLFPIIFADIIDKLESFVIYKLLREILDLVLSYPFRKTWLPVLDDLCDVFHRSMVKYFPHKIIPKCHFVREYSQVIRDYGPAVRYWCFRTNNFKNTPKMLATHFRFKQCYKFSRFSPLGNNCYPAGVKTVNNSLFNKTM</sequence>
<gene>
    <name evidence="1" type="ORF">KXQ929_LOCUS44343</name>
</gene>
<proteinExistence type="predicted"/>
<dbReference type="EMBL" id="CAJOBB010012638">
    <property type="protein sequence ID" value="CAF4279349.1"/>
    <property type="molecule type" value="Genomic_DNA"/>
</dbReference>
<evidence type="ECO:0000313" key="1">
    <source>
        <dbReference type="EMBL" id="CAF4279349.1"/>
    </source>
</evidence>
<evidence type="ECO:0000313" key="2">
    <source>
        <dbReference type="Proteomes" id="UP000663868"/>
    </source>
</evidence>
<reference evidence="1" key="1">
    <citation type="submission" date="2021-02" db="EMBL/GenBank/DDBJ databases">
        <authorList>
            <person name="Nowell W R."/>
        </authorList>
    </citation>
    <scope>NUCLEOTIDE SEQUENCE</scope>
</reference>
<feature type="non-terminal residue" evidence="1">
    <location>
        <position position="1"/>
    </location>
</feature>
<dbReference type="AlphaFoldDB" id="A0A820GFU7"/>
<protein>
    <submittedName>
        <fullName evidence="1">Uncharacterized protein</fullName>
    </submittedName>
</protein>
<name>A0A820GFU7_9BILA</name>